<proteinExistence type="predicted"/>
<comment type="caution">
    <text evidence="2">The sequence shown here is derived from an EMBL/GenBank/DDBJ whole genome shotgun (WGS) entry which is preliminary data.</text>
</comment>
<name>A0AA88WDE8_9ASTE</name>
<keyword evidence="3" id="KW-1185">Reference proteome</keyword>
<evidence type="ECO:0000313" key="3">
    <source>
        <dbReference type="Proteomes" id="UP001188597"/>
    </source>
</evidence>
<reference evidence="2" key="1">
    <citation type="submission" date="2022-12" db="EMBL/GenBank/DDBJ databases">
        <title>Draft genome assemblies for two species of Escallonia (Escalloniales).</title>
        <authorList>
            <person name="Chanderbali A."/>
            <person name="Dervinis C."/>
            <person name="Anghel I."/>
            <person name="Soltis D."/>
            <person name="Soltis P."/>
            <person name="Zapata F."/>
        </authorList>
    </citation>
    <scope>NUCLEOTIDE SEQUENCE</scope>
    <source>
        <strain evidence="2">UCBG64.0493</strain>
        <tissue evidence="2">Leaf</tissue>
    </source>
</reference>
<dbReference type="EMBL" id="JAVXUP010000803">
    <property type="protein sequence ID" value="KAK3020675.1"/>
    <property type="molecule type" value="Genomic_DNA"/>
</dbReference>
<gene>
    <name evidence="2" type="ORF">RJ639_046268</name>
</gene>
<dbReference type="Proteomes" id="UP001188597">
    <property type="component" value="Unassembled WGS sequence"/>
</dbReference>
<dbReference type="AlphaFoldDB" id="A0AA88WDE8"/>
<organism evidence="2 3">
    <name type="scientific">Escallonia herrerae</name>
    <dbReference type="NCBI Taxonomy" id="1293975"/>
    <lineage>
        <taxon>Eukaryota</taxon>
        <taxon>Viridiplantae</taxon>
        <taxon>Streptophyta</taxon>
        <taxon>Embryophyta</taxon>
        <taxon>Tracheophyta</taxon>
        <taxon>Spermatophyta</taxon>
        <taxon>Magnoliopsida</taxon>
        <taxon>eudicotyledons</taxon>
        <taxon>Gunneridae</taxon>
        <taxon>Pentapetalae</taxon>
        <taxon>asterids</taxon>
        <taxon>campanulids</taxon>
        <taxon>Escalloniales</taxon>
        <taxon>Escalloniaceae</taxon>
        <taxon>Escallonia</taxon>
    </lineage>
</organism>
<feature type="region of interest" description="Disordered" evidence="1">
    <location>
        <begin position="1"/>
        <end position="77"/>
    </location>
</feature>
<evidence type="ECO:0000313" key="2">
    <source>
        <dbReference type="EMBL" id="KAK3020675.1"/>
    </source>
</evidence>
<sequence>MVRDGLNLPSFEKMATPDRVEEIADPVRLQETEEQTSARKQWSESKKPKQSYSWGPRTDSRHWGGFTRGLDISDVGY</sequence>
<accession>A0AA88WDE8</accession>
<evidence type="ECO:0000256" key="1">
    <source>
        <dbReference type="SAM" id="MobiDB-lite"/>
    </source>
</evidence>
<protein>
    <submittedName>
        <fullName evidence="2">Uncharacterized protein</fullName>
    </submittedName>
</protein>